<evidence type="ECO:0000313" key="2">
    <source>
        <dbReference type="EMBL" id="HGZ42787.1"/>
    </source>
</evidence>
<protein>
    <submittedName>
        <fullName evidence="2">DUF2911 domain-containing protein</fullName>
    </submittedName>
</protein>
<feature type="compositionally biased region" description="Low complexity" evidence="1">
    <location>
        <begin position="82"/>
        <end position="97"/>
    </location>
</feature>
<proteinExistence type="predicted"/>
<reference evidence="2" key="1">
    <citation type="journal article" date="2020" name="mSystems">
        <title>Genome- and Community-Level Interaction Insights into Carbon Utilization and Element Cycling Functions of Hydrothermarchaeota in Hydrothermal Sediment.</title>
        <authorList>
            <person name="Zhou Z."/>
            <person name="Liu Y."/>
            <person name="Xu W."/>
            <person name="Pan J."/>
            <person name="Luo Z.H."/>
            <person name="Li M."/>
        </authorList>
    </citation>
    <scope>NUCLEOTIDE SEQUENCE [LARGE SCALE GENOMIC DNA]</scope>
    <source>
        <strain evidence="2">SpSt-381</strain>
    </source>
</reference>
<sequence length="210" mass="22684">MPLERGVRGSPHAAPAHPPDRGPRSTRRPPRPVGIRPLLIGRRLEDVPKPSRAPRCRRPPRSAAPPRPQAPGKSRCHRAATTRRASSSGTSGSPRCAWTTAARTCTGRTGRTAPEGCGAGSCPRLHDPGFDDCTPCPWRAGARANAVLTLSHDALVEGRPLAAGRCGVFMIARPEEWTAILARNSTSWGFYWFDPKDDALRVTVRPLKGK</sequence>
<name>A0A832MJG5_UNCEI</name>
<dbReference type="Pfam" id="PF11138">
    <property type="entry name" value="DUF2911"/>
    <property type="match status" value="1"/>
</dbReference>
<organism evidence="2">
    <name type="scientific">Eiseniibacteriota bacterium</name>
    <dbReference type="NCBI Taxonomy" id="2212470"/>
    <lineage>
        <taxon>Bacteria</taxon>
        <taxon>Candidatus Eiseniibacteriota</taxon>
    </lineage>
</organism>
<accession>A0A832MJG5</accession>
<feature type="region of interest" description="Disordered" evidence="1">
    <location>
        <begin position="1"/>
        <end position="97"/>
    </location>
</feature>
<comment type="caution">
    <text evidence="2">The sequence shown here is derived from an EMBL/GenBank/DDBJ whole genome shotgun (WGS) entry which is preliminary data.</text>
</comment>
<dbReference type="AlphaFoldDB" id="A0A832MJG5"/>
<dbReference type="InterPro" id="IPR021314">
    <property type="entry name" value="DUF2911"/>
</dbReference>
<evidence type="ECO:0000256" key="1">
    <source>
        <dbReference type="SAM" id="MobiDB-lite"/>
    </source>
</evidence>
<gene>
    <name evidence="2" type="ORF">ENR23_05045</name>
</gene>
<dbReference type="EMBL" id="DSQF01000012">
    <property type="protein sequence ID" value="HGZ42787.1"/>
    <property type="molecule type" value="Genomic_DNA"/>
</dbReference>